<feature type="compositionally biased region" description="Basic and acidic residues" evidence="11">
    <location>
        <begin position="62"/>
        <end position="71"/>
    </location>
</feature>
<keyword evidence="6" id="KW-0156">Chromatin regulator</keyword>
<dbReference type="InParanoid" id="A0A1X7VWD3"/>
<dbReference type="AlphaFoldDB" id="A0A1X7VWD3"/>
<dbReference type="Gene3D" id="3.40.800.20">
    <property type="entry name" value="Histone deacetylase domain"/>
    <property type="match status" value="1"/>
</dbReference>
<dbReference type="OrthoDB" id="5232919at2759"/>
<name>A0A1X7VWD3_AMPQE</name>
<organism evidence="13">
    <name type="scientific">Amphimedon queenslandica</name>
    <name type="common">Sponge</name>
    <dbReference type="NCBI Taxonomy" id="400682"/>
    <lineage>
        <taxon>Eukaryota</taxon>
        <taxon>Metazoa</taxon>
        <taxon>Porifera</taxon>
        <taxon>Demospongiae</taxon>
        <taxon>Heteroscleromorpha</taxon>
        <taxon>Haplosclerida</taxon>
        <taxon>Niphatidae</taxon>
        <taxon>Amphimedon</taxon>
    </lineage>
</organism>
<comment type="similarity">
    <text evidence="2">Belongs to the histone deacetylase family. HD type 2 subfamily.</text>
</comment>
<dbReference type="STRING" id="400682.A0A1X7VWD3"/>
<feature type="domain" description="Histone deacetylase" evidence="12">
    <location>
        <begin position="571"/>
        <end position="890"/>
    </location>
</feature>
<keyword evidence="8" id="KW-0804">Transcription</keyword>
<feature type="compositionally biased region" description="Basic residues" evidence="11">
    <location>
        <begin position="116"/>
        <end position="125"/>
    </location>
</feature>
<feature type="region of interest" description="Disordered" evidence="11">
    <location>
        <begin position="1"/>
        <end position="45"/>
    </location>
</feature>
<dbReference type="InterPro" id="IPR023696">
    <property type="entry name" value="Ureohydrolase_dom_sf"/>
</dbReference>
<feature type="compositionally biased region" description="Polar residues" evidence="11">
    <location>
        <begin position="157"/>
        <end position="192"/>
    </location>
</feature>
<dbReference type="GO" id="GO:0141221">
    <property type="term" value="F:histone deacetylase activity, hydrolytic mechanism"/>
    <property type="evidence" value="ECO:0007669"/>
    <property type="project" value="UniProtKB-EC"/>
</dbReference>
<comment type="subcellular location">
    <subcellularLocation>
        <location evidence="1">Nucleus</location>
    </subcellularLocation>
</comment>
<evidence type="ECO:0000256" key="3">
    <source>
        <dbReference type="ARBA" id="ARBA00012111"/>
    </source>
</evidence>
<dbReference type="FunCoup" id="A0A1X7VWD3">
    <property type="interactions" value="401"/>
</dbReference>
<dbReference type="GO" id="GO:0000118">
    <property type="term" value="C:histone deacetylase complex"/>
    <property type="evidence" value="ECO:0007669"/>
    <property type="project" value="TreeGrafter"/>
</dbReference>
<keyword evidence="9" id="KW-0539">Nucleus</keyword>
<evidence type="ECO:0000256" key="7">
    <source>
        <dbReference type="ARBA" id="ARBA00023015"/>
    </source>
</evidence>
<evidence type="ECO:0000256" key="2">
    <source>
        <dbReference type="ARBA" id="ARBA00007738"/>
    </source>
</evidence>
<feature type="compositionally biased region" description="Polar residues" evidence="11">
    <location>
        <begin position="72"/>
        <end position="84"/>
    </location>
</feature>
<dbReference type="PRINTS" id="PR01270">
    <property type="entry name" value="HDASUPER"/>
</dbReference>
<evidence type="ECO:0000256" key="10">
    <source>
        <dbReference type="SAM" id="Coils"/>
    </source>
</evidence>
<evidence type="ECO:0000256" key="1">
    <source>
        <dbReference type="ARBA" id="ARBA00004123"/>
    </source>
</evidence>
<dbReference type="PANTHER" id="PTHR10625">
    <property type="entry name" value="HISTONE DEACETYLASE HDAC1-RELATED"/>
    <property type="match status" value="1"/>
</dbReference>
<keyword evidence="7" id="KW-0805">Transcription regulation</keyword>
<dbReference type="Pfam" id="PF00850">
    <property type="entry name" value="Hist_deacetyl"/>
    <property type="match status" value="1"/>
</dbReference>
<evidence type="ECO:0000313" key="13">
    <source>
        <dbReference type="EnsemblMetazoa" id="Aqu2.1.43718_001"/>
    </source>
</evidence>
<evidence type="ECO:0000256" key="4">
    <source>
        <dbReference type="ARBA" id="ARBA00022491"/>
    </source>
</evidence>
<evidence type="ECO:0000256" key="8">
    <source>
        <dbReference type="ARBA" id="ARBA00023163"/>
    </source>
</evidence>
<evidence type="ECO:0000259" key="12">
    <source>
        <dbReference type="Pfam" id="PF00850"/>
    </source>
</evidence>
<feature type="region of interest" description="Disordered" evidence="11">
    <location>
        <begin position="109"/>
        <end position="135"/>
    </location>
</feature>
<keyword evidence="14" id="KW-1185">Reference proteome</keyword>
<evidence type="ECO:0000256" key="6">
    <source>
        <dbReference type="ARBA" id="ARBA00022853"/>
    </source>
</evidence>
<gene>
    <name evidence="13" type="primary">100637903</name>
</gene>
<reference evidence="13" key="2">
    <citation type="submission" date="2017-05" db="UniProtKB">
        <authorList>
            <consortium name="EnsemblMetazoa"/>
        </authorList>
    </citation>
    <scope>IDENTIFICATION</scope>
</reference>
<protein>
    <recommendedName>
        <fullName evidence="3">histone deacetylase</fullName>
        <ecNumber evidence="3">3.5.1.98</ecNumber>
    </recommendedName>
</protein>
<proteinExistence type="inferred from homology"/>
<feature type="compositionally biased region" description="Acidic residues" evidence="11">
    <location>
        <begin position="1"/>
        <end position="10"/>
    </location>
</feature>
<sequence length="971" mass="104453">MSTEDQDDNMEMGLTGGEDGNPRGPGIDTSVGAPSGVDMIEICPHLPPRSTSVIVSITGDRSSPEEAHQTDNDGLSSRSATVSPSFGGPAESPLLNQRLVAKHLQVRQTLSEPSKAKLHRPKQHRMSPIPKRHEVSKTLSMSVLDGNATVPGWLSVDNPNSPTAMDSANSSNESLNIDGKTSSQHDMPSLSNLKLPHSSLTGSPLQMSPAWILPSISTAAAAAGGVGQLQAVTMPTQEQIEALQQKQLEMLSLIEQQKQFAAAAAAATTSGGKPPELFQFPIAIWPTAVGSNQLLTSSPLTSSVTVSTGTTSAISSVASPTPSLSSLDSGFQSLAPPTENIAQHRPLGTSQSAPHGLKEPMTNEQYETLLRQFQLQHQSLVVQQQQMYQHYLEQQQRVVQQAVLEKKRFEEQQRQLAGMHLEQQQQLQRQQQLLRQMQEQQLLQLQRQQQLLLLQTLGVQQQHQASLQLKPKPAVHRVVNKAETLSLPYSSVHGSSSSEGEGLVVGHTSIHRSLSANSSVDSLGSNNGQNSPVALAATTQDVKSPGVTGSGTGLVYDTMMLKHNCCCGSSHPEHPGRLQSIWARLHETGIVQRSTRLRARKASLAELQCVHSENHVRLYGRPNKLKTSQDKKDMAGMRAFVQMSCGGAGVDTDTYWNDQHTSNAARMAVGSVIELADKIVNGDIQNGFALIRPPGHHSLQNQAMAFCYFNNIALAAKAMIAKNKKVAIVDWDIHHGNGTQQIFYDNPAVLFISLHRYDNGTFFPGTGRPEEVGSGGGTGYNVNIAFSGKQSFQGVTTSNFGDPEYLAAFRSVVIPILRSHNPDIILVSAGFNATNGHPPTLGGYSVTPKCYAHLTRMLMNCGNGRVAIALEGGFELMSLCESAEAVMRALLFENLPPLDAASLTRGPQPTAVASIEKTIACQKPYWSCLQQSVPILNMSQAEAERCDETVAALASLSMSGSKGGMKSPITS</sequence>
<feature type="region of interest" description="Disordered" evidence="11">
    <location>
        <begin position="153"/>
        <end position="192"/>
    </location>
</feature>
<dbReference type="EnsemblMetazoa" id="Aqu2.1.43718_001">
    <property type="protein sequence ID" value="Aqu2.1.43718_001"/>
    <property type="gene ID" value="Aqu2.1.43718"/>
</dbReference>
<dbReference type="EnsemblMetazoa" id="XM_019995495.1">
    <property type="protein sequence ID" value="XP_019851054.1"/>
    <property type="gene ID" value="LOC100637903"/>
</dbReference>
<dbReference type="eggNOG" id="KOG1343">
    <property type="taxonomic scope" value="Eukaryota"/>
</dbReference>
<dbReference type="PANTHER" id="PTHR10625:SF5">
    <property type="entry name" value="HISTONE DEACETYLASE"/>
    <property type="match status" value="1"/>
</dbReference>
<accession>A0A1X7VWD3</accession>
<dbReference type="InterPro" id="IPR037138">
    <property type="entry name" value="His_deacetylse_dom_sf"/>
</dbReference>
<keyword evidence="10" id="KW-0175">Coiled coil</keyword>
<keyword evidence="4" id="KW-0678">Repressor</keyword>
<dbReference type="SUPFAM" id="SSF52768">
    <property type="entry name" value="Arginase/deacetylase"/>
    <property type="match status" value="1"/>
</dbReference>
<feature type="region of interest" description="Disordered" evidence="11">
    <location>
        <begin position="58"/>
        <end position="92"/>
    </location>
</feature>
<feature type="coiled-coil region" evidence="10">
    <location>
        <begin position="392"/>
        <end position="440"/>
    </location>
</feature>
<keyword evidence="5" id="KW-0378">Hydrolase</keyword>
<dbReference type="Proteomes" id="UP000007879">
    <property type="component" value="Unassembled WGS sequence"/>
</dbReference>
<dbReference type="InterPro" id="IPR000286">
    <property type="entry name" value="HDACs"/>
</dbReference>
<dbReference type="EnsemblMetazoa" id="XM_019995491.1">
    <property type="protein sequence ID" value="XP_019851050.1"/>
    <property type="gene ID" value="LOC100637903"/>
</dbReference>
<dbReference type="InterPro" id="IPR023801">
    <property type="entry name" value="His_deacetylse_dom"/>
</dbReference>
<dbReference type="GO" id="GO:0040029">
    <property type="term" value="P:epigenetic regulation of gene expression"/>
    <property type="evidence" value="ECO:0007669"/>
    <property type="project" value="TreeGrafter"/>
</dbReference>
<evidence type="ECO:0000256" key="11">
    <source>
        <dbReference type="SAM" id="MobiDB-lite"/>
    </source>
</evidence>
<reference evidence="14" key="1">
    <citation type="journal article" date="2010" name="Nature">
        <title>The Amphimedon queenslandica genome and the evolution of animal complexity.</title>
        <authorList>
            <person name="Srivastava M."/>
            <person name="Simakov O."/>
            <person name="Chapman J."/>
            <person name="Fahey B."/>
            <person name="Gauthier M.E."/>
            <person name="Mitros T."/>
            <person name="Richards G.S."/>
            <person name="Conaco C."/>
            <person name="Dacre M."/>
            <person name="Hellsten U."/>
            <person name="Larroux C."/>
            <person name="Putnam N.H."/>
            <person name="Stanke M."/>
            <person name="Adamska M."/>
            <person name="Darling A."/>
            <person name="Degnan S.M."/>
            <person name="Oakley T.H."/>
            <person name="Plachetzki D.C."/>
            <person name="Zhai Y."/>
            <person name="Adamski M."/>
            <person name="Calcino A."/>
            <person name="Cummins S.F."/>
            <person name="Goodstein D.M."/>
            <person name="Harris C."/>
            <person name="Jackson D.J."/>
            <person name="Leys S.P."/>
            <person name="Shu S."/>
            <person name="Woodcroft B.J."/>
            <person name="Vervoort M."/>
            <person name="Kosik K.S."/>
            <person name="Manning G."/>
            <person name="Degnan B.M."/>
            <person name="Rokhsar D.S."/>
        </authorList>
    </citation>
    <scope>NUCLEOTIDE SEQUENCE [LARGE SCALE GENOMIC DNA]</scope>
</reference>
<evidence type="ECO:0000256" key="9">
    <source>
        <dbReference type="ARBA" id="ARBA00023242"/>
    </source>
</evidence>
<evidence type="ECO:0000313" key="14">
    <source>
        <dbReference type="Proteomes" id="UP000007879"/>
    </source>
</evidence>
<dbReference type="EC" id="3.5.1.98" evidence="3"/>
<dbReference type="CDD" id="cd11681">
    <property type="entry name" value="HDAC_classIIa"/>
    <property type="match status" value="1"/>
</dbReference>
<evidence type="ECO:0000256" key="5">
    <source>
        <dbReference type="ARBA" id="ARBA00022801"/>
    </source>
</evidence>